<organism evidence="1 2">
    <name type="scientific">Bradyrhizobium ottawaense</name>
    <dbReference type="NCBI Taxonomy" id="931866"/>
    <lineage>
        <taxon>Bacteria</taxon>
        <taxon>Pseudomonadati</taxon>
        <taxon>Pseudomonadota</taxon>
        <taxon>Alphaproteobacteria</taxon>
        <taxon>Hyphomicrobiales</taxon>
        <taxon>Nitrobacteraceae</taxon>
        <taxon>Bradyrhizobium</taxon>
    </lineage>
</organism>
<evidence type="ECO:0000313" key="1">
    <source>
        <dbReference type="EMBL" id="MEY9453850.1"/>
    </source>
</evidence>
<dbReference type="EMBL" id="JBGBZJ010000003">
    <property type="protein sequence ID" value="MEY9453850.1"/>
    <property type="molecule type" value="Genomic_DNA"/>
</dbReference>
<name>A0ABV4FQG8_9BRAD</name>
<dbReference type="Proteomes" id="UP001565369">
    <property type="component" value="Unassembled WGS sequence"/>
</dbReference>
<accession>A0ABV4FQG8</accession>
<comment type="caution">
    <text evidence="1">The sequence shown here is derived from an EMBL/GenBank/DDBJ whole genome shotgun (WGS) entry which is preliminary data.</text>
</comment>
<protein>
    <submittedName>
        <fullName evidence="1">Uncharacterized protein</fullName>
    </submittedName>
</protein>
<gene>
    <name evidence="1" type="ORF">ABIG07_002798</name>
</gene>
<reference evidence="1 2" key="1">
    <citation type="submission" date="2024-07" db="EMBL/GenBank/DDBJ databases">
        <title>Genomic Encyclopedia of Type Strains, Phase V (KMG-V): Genome sequencing to study the core and pangenomes of soil and plant-associated prokaryotes.</title>
        <authorList>
            <person name="Whitman W."/>
        </authorList>
    </citation>
    <scope>NUCLEOTIDE SEQUENCE [LARGE SCALE GENOMIC DNA]</scope>
    <source>
        <strain evidence="1 2">USDA 152</strain>
    </source>
</reference>
<keyword evidence="2" id="KW-1185">Reference proteome</keyword>
<proteinExistence type="predicted"/>
<evidence type="ECO:0000313" key="2">
    <source>
        <dbReference type="Proteomes" id="UP001565369"/>
    </source>
</evidence>
<sequence length="111" mass="12134">MVAVQPLAHFLAGLEERNALLIDGHMGAGAWIAPGACRAMLDREGTEAAQLDAVTAREGRYDLFENRIHNVLDIPLVQMRVVLGDTLNKFGFDHREIGPGSVRMTISVKIP</sequence>